<dbReference type="GO" id="GO:0005634">
    <property type="term" value="C:nucleus"/>
    <property type="evidence" value="ECO:0007669"/>
    <property type="project" value="UniProtKB-SubCell"/>
</dbReference>
<evidence type="ECO:0000256" key="3">
    <source>
        <dbReference type="ARBA" id="ARBA00022833"/>
    </source>
</evidence>
<keyword evidence="7" id="KW-0539">Nucleus</keyword>
<dbReference type="GO" id="GO:0000981">
    <property type="term" value="F:DNA-binding transcription factor activity, RNA polymerase II-specific"/>
    <property type="evidence" value="ECO:0007669"/>
    <property type="project" value="InterPro"/>
</dbReference>
<dbReference type="GeneID" id="34605930"/>
<dbReference type="OrthoDB" id="2154091at2759"/>
<gene>
    <name evidence="10" type="ORF">AYO21_10820</name>
</gene>
<dbReference type="PANTHER" id="PTHR31313:SF81">
    <property type="entry name" value="TY1 ENHANCER ACTIVATOR"/>
    <property type="match status" value="1"/>
</dbReference>
<dbReference type="RefSeq" id="XP_022506985.1">
    <property type="nucleotide sequence ID" value="XM_022660728.1"/>
</dbReference>
<proteinExistence type="predicted"/>
<protein>
    <recommendedName>
        <fullName evidence="9">Zn(2)-C6 fungal-type domain-containing protein</fullName>
    </recommendedName>
</protein>
<keyword evidence="11" id="KW-1185">Reference proteome</keyword>
<dbReference type="GO" id="GO:0008270">
    <property type="term" value="F:zinc ion binding"/>
    <property type="evidence" value="ECO:0007669"/>
    <property type="project" value="InterPro"/>
</dbReference>
<dbReference type="SMART" id="SM00906">
    <property type="entry name" value="Fungal_trans"/>
    <property type="match status" value="1"/>
</dbReference>
<dbReference type="PROSITE" id="PS50048">
    <property type="entry name" value="ZN2_CY6_FUNGAL_2"/>
    <property type="match status" value="1"/>
</dbReference>
<dbReference type="InterPro" id="IPR036864">
    <property type="entry name" value="Zn2-C6_fun-type_DNA-bd_sf"/>
</dbReference>
<name>A0A177ESQ1_9EURO</name>
<organism evidence="10 11">
    <name type="scientific">Fonsecaea monophora</name>
    <dbReference type="NCBI Taxonomy" id="254056"/>
    <lineage>
        <taxon>Eukaryota</taxon>
        <taxon>Fungi</taxon>
        <taxon>Dikarya</taxon>
        <taxon>Ascomycota</taxon>
        <taxon>Pezizomycotina</taxon>
        <taxon>Eurotiomycetes</taxon>
        <taxon>Chaetothyriomycetidae</taxon>
        <taxon>Chaetothyriales</taxon>
        <taxon>Herpotrichiellaceae</taxon>
        <taxon>Fonsecaea</taxon>
    </lineage>
</organism>
<dbReference type="InterPro" id="IPR007219">
    <property type="entry name" value="XnlR_reg_dom"/>
</dbReference>
<dbReference type="InterPro" id="IPR051615">
    <property type="entry name" value="Transcr_Regulatory_Elem"/>
</dbReference>
<keyword evidence="2" id="KW-0479">Metal-binding</keyword>
<dbReference type="InterPro" id="IPR001138">
    <property type="entry name" value="Zn2Cys6_DnaBD"/>
</dbReference>
<sequence>MERQANPARRRKRGHSTSSPSPSASPSASPSGGSVALACLRCRSKKKKCNGNAPTCRTCKKLHVPCMWPPGDQRKFPSSKSHIKELYDRIEALQNALAAAQSLVAASRTETSDSQALTAPTPTDAVSTNAKPPPDAESSSATEDSLISRLCGRQWKLNSDRGGQYRFFGPTSSLHLTESVSSSLVDNSYSAPFGGDDPRLQELVDRETQDYLLNLYWKYQDNVLRVFHKGAFLHDLERRRTRYVSKALLTCIFASAARISDRPAIRALALSTQDDSMDEKQPPLLALATRYLDDELMHPQLTTIQSLLLLSTSYCALSLDTKGWLITGNACRLAIELGLHFGTNKLSSPSLTDLDIEARQNTFWACIVFDRLWSVYLGRPCCFPLKDLGVRDPAYSRMERSWETDMAYAWATLLEILGHISDTINGERCTLETLSELDEWLRFWSTHLQPSIHYHRETQQPAITVLHMKYCAVVILLHRHMAGFPAGSKQGHFRASCIHHAIEMTQILQDYRRTHGDARTLSGIAIFSIATAATTFIAEIAERRSSPAEAWHQLNCLKACVKTLEELQISYPVARKVRQTIQLIMRLCRIGTSCLFPGHATPTEDSWQGPSGARRGWDVNINVDFNVNVNVNVNDNGSIGPALLGATESQSDPPLMAADDDEQAQVFSSGDNGEFAASYSPFAYDEYLPASAQFDILYGFGASLFS</sequence>
<keyword evidence="3" id="KW-0862">Zinc</keyword>
<dbReference type="CDD" id="cd12148">
    <property type="entry name" value="fungal_TF_MHR"/>
    <property type="match status" value="1"/>
</dbReference>
<evidence type="ECO:0000259" key="9">
    <source>
        <dbReference type="PROSITE" id="PS50048"/>
    </source>
</evidence>
<keyword evidence="5" id="KW-0238">DNA-binding</keyword>
<evidence type="ECO:0000256" key="8">
    <source>
        <dbReference type="SAM" id="MobiDB-lite"/>
    </source>
</evidence>
<evidence type="ECO:0000256" key="5">
    <source>
        <dbReference type="ARBA" id="ARBA00023125"/>
    </source>
</evidence>
<dbReference type="GO" id="GO:0003677">
    <property type="term" value="F:DNA binding"/>
    <property type="evidence" value="ECO:0007669"/>
    <property type="project" value="UniProtKB-KW"/>
</dbReference>
<evidence type="ECO:0000256" key="6">
    <source>
        <dbReference type="ARBA" id="ARBA00023163"/>
    </source>
</evidence>
<evidence type="ECO:0000313" key="10">
    <source>
        <dbReference type="EMBL" id="OAG35033.1"/>
    </source>
</evidence>
<dbReference type="CDD" id="cd00067">
    <property type="entry name" value="GAL4"/>
    <property type="match status" value="1"/>
</dbReference>
<reference evidence="10 11" key="1">
    <citation type="submission" date="2016-03" db="EMBL/GenBank/DDBJ databases">
        <title>Draft genome sequence of the Fonsecaea monophora CBS 269.37.</title>
        <authorList>
            <person name="Bombassaro A."/>
            <person name="Vinicius W.A."/>
            <person name="De Hoog S."/>
            <person name="Sun J."/>
            <person name="Souza E.M."/>
            <person name="Raittz R.T."/>
            <person name="Costa F."/>
            <person name="Leao A.C."/>
            <person name="Tadra-Sfeir M.Z."/>
            <person name="Baura V."/>
            <person name="Balsanelli E."/>
            <person name="Pedrosa F.O."/>
            <person name="Moreno L.F."/>
            <person name="Steffens M.B."/>
            <person name="Xi L."/>
            <person name="Bocca A.L."/>
            <person name="Felipe M.S."/>
            <person name="Teixeira M."/>
            <person name="Telles Filho F.Q."/>
            <person name="Azevedo C.M."/>
            <person name="Gomes R."/>
            <person name="Vicente V.A."/>
        </authorList>
    </citation>
    <scope>NUCLEOTIDE SEQUENCE [LARGE SCALE GENOMIC DNA]</scope>
    <source>
        <strain evidence="10 11">CBS 269.37</strain>
    </source>
</reference>
<dbReference type="PROSITE" id="PS00463">
    <property type="entry name" value="ZN2_CY6_FUNGAL_1"/>
    <property type="match status" value="1"/>
</dbReference>
<dbReference type="EMBL" id="LVKK01000132">
    <property type="protein sequence ID" value="OAG35033.1"/>
    <property type="molecule type" value="Genomic_DNA"/>
</dbReference>
<feature type="region of interest" description="Disordered" evidence="8">
    <location>
        <begin position="1"/>
        <end position="34"/>
    </location>
</feature>
<dbReference type="AlphaFoldDB" id="A0A177ESQ1"/>
<feature type="domain" description="Zn(2)-C6 fungal-type" evidence="9">
    <location>
        <begin position="38"/>
        <end position="68"/>
    </location>
</feature>
<dbReference type="SUPFAM" id="SSF57701">
    <property type="entry name" value="Zn2/Cys6 DNA-binding domain"/>
    <property type="match status" value="1"/>
</dbReference>
<feature type="compositionally biased region" description="Low complexity" evidence="8">
    <location>
        <begin position="18"/>
        <end position="34"/>
    </location>
</feature>
<dbReference type="Pfam" id="PF00172">
    <property type="entry name" value="Zn_clus"/>
    <property type="match status" value="1"/>
</dbReference>
<dbReference type="Proteomes" id="UP000077002">
    <property type="component" value="Unassembled WGS sequence"/>
</dbReference>
<feature type="compositionally biased region" description="Polar residues" evidence="8">
    <location>
        <begin position="109"/>
        <end position="130"/>
    </location>
</feature>
<dbReference type="GO" id="GO:0006351">
    <property type="term" value="P:DNA-templated transcription"/>
    <property type="evidence" value="ECO:0007669"/>
    <property type="project" value="InterPro"/>
</dbReference>
<dbReference type="PANTHER" id="PTHR31313">
    <property type="entry name" value="TY1 ENHANCER ACTIVATOR"/>
    <property type="match status" value="1"/>
</dbReference>
<feature type="region of interest" description="Disordered" evidence="8">
    <location>
        <begin position="109"/>
        <end position="144"/>
    </location>
</feature>
<dbReference type="Pfam" id="PF04082">
    <property type="entry name" value="Fungal_trans"/>
    <property type="match status" value="1"/>
</dbReference>
<keyword evidence="4" id="KW-0805">Transcription regulation</keyword>
<comment type="subcellular location">
    <subcellularLocation>
        <location evidence="1">Nucleus</location>
    </subcellularLocation>
</comment>
<evidence type="ECO:0000256" key="2">
    <source>
        <dbReference type="ARBA" id="ARBA00022723"/>
    </source>
</evidence>
<dbReference type="Gene3D" id="4.10.240.10">
    <property type="entry name" value="Zn(2)-C6 fungal-type DNA-binding domain"/>
    <property type="match status" value="1"/>
</dbReference>
<evidence type="ECO:0000256" key="4">
    <source>
        <dbReference type="ARBA" id="ARBA00023015"/>
    </source>
</evidence>
<evidence type="ECO:0000313" key="11">
    <source>
        <dbReference type="Proteomes" id="UP000077002"/>
    </source>
</evidence>
<accession>A0A177ESQ1</accession>
<comment type="caution">
    <text evidence="10">The sequence shown here is derived from an EMBL/GenBank/DDBJ whole genome shotgun (WGS) entry which is preliminary data.</text>
</comment>
<keyword evidence="6" id="KW-0804">Transcription</keyword>
<dbReference type="SMART" id="SM00066">
    <property type="entry name" value="GAL4"/>
    <property type="match status" value="1"/>
</dbReference>
<evidence type="ECO:0000256" key="7">
    <source>
        <dbReference type="ARBA" id="ARBA00023242"/>
    </source>
</evidence>
<evidence type="ECO:0000256" key="1">
    <source>
        <dbReference type="ARBA" id="ARBA00004123"/>
    </source>
</evidence>